<evidence type="ECO:0000313" key="1">
    <source>
        <dbReference type="EMBL" id="QIE86756.1"/>
    </source>
</evidence>
<protein>
    <recommendedName>
        <fullName evidence="3">Lipoprotein</fullName>
    </recommendedName>
</protein>
<accession>A0A6G6IU76</accession>
<evidence type="ECO:0000313" key="2">
    <source>
        <dbReference type="Proteomes" id="UP000501063"/>
    </source>
</evidence>
<evidence type="ECO:0008006" key="3">
    <source>
        <dbReference type="Google" id="ProtNLM"/>
    </source>
</evidence>
<reference evidence="1 2" key="1">
    <citation type="submission" date="2020-02" db="EMBL/GenBank/DDBJ databases">
        <title>Integrative conjugative elements (ICEs) and plasmids drive adaptation of Pseudomonas nitroreducens strain HBP1 to wastewater environment.</title>
        <authorList>
            <person name="Sentchilo V."/>
            <person name="Carraro N."/>
            <person name="Bertelli C."/>
            <person name="van der Meer J.R."/>
        </authorList>
    </citation>
    <scope>NUCLEOTIDE SEQUENCE [LARGE SCALE GENOMIC DNA]</scope>
    <source>
        <strain evidence="1 2">HBP1</strain>
    </source>
</reference>
<name>A0A6G6IU76_PSENT</name>
<dbReference type="KEGG" id="pnt:G5B91_10920"/>
<dbReference type="PROSITE" id="PS51257">
    <property type="entry name" value="PROKAR_LIPOPROTEIN"/>
    <property type="match status" value="1"/>
</dbReference>
<proteinExistence type="predicted"/>
<dbReference type="AlphaFoldDB" id="A0A6G6IU76"/>
<dbReference type="Proteomes" id="UP000501063">
    <property type="component" value="Chromosome"/>
</dbReference>
<dbReference type="RefSeq" id="WP_024763190.1">
    <property type="nucleotide sequence ID" value="NZ_CP049140.1"/>
</dbReference>
<gene>
    <name evidence="1" type="ORF">G5B91_10920</name>
</gene>
<sequence length="171" mass="18836">MKAIRFTAIAIAMTASISGCTTRVADMTIASSKNINLNSGQFSEGRRVSGSDSVAVVLFPLGYPNVKEAIDKAVEKDQCAVGLSDVVIDSEFFAFIFGYQQFNVEGNLIIDHGKPGCGGYAQTSSQQRYAPTQTSAQQSYAPSKEQQIQQLQQRNLPYEQYQQEYRRIMGQ</sequence>
<organism evidence="1 2">
    <name type="scientific">Pseudomonas nitroreducens</name>
    <dbReference type="NCBI Taxonomy" id="46680"/>
    <lineage>
        <taxon>Bacteria</taxon>
        <taxon>Pseudomonadati</taxon>
        <taxon>Pseudomonadota</taxon>
        <taxon>Gammaproteobacteria</taxon>
        <taxon>Pseudomonadales</taxon>
        <taxon>Pseudomonadaceae</taxon>
        <taxon>Pseudomonas</taxon>
    </lineage>
</organism>
<dbReference type="EMBL" id="CP049140">
    <property type="protein sequence ID" value="QIE86756.1"/>
    <property type="molecule type" value="Genomic_DNA"/>
</dbReference>